<proteinExistence type="predicted"/>
<protein>
    <submittedName>
        <fullName evidence="1">Uncharacterized protein</fullName>
    </submittedName>
</protein>
<keyword evidence="2" id="KW-1185">Reference proteome</keyword>
<evidence type="ECO:0000313" key="2">
    <source>
        <dbReference type="Proteomes" id="UP000596661"/>
    </source>
</evidence>
<sequence>MKNEDMGKRKVVGLRAHYWVRGEEGIGLLASHVSGEATRSVRPREGFEVFLNPWGIGMGLVEVYAQFHLDHGFGLQDQGS</sequence>
<organism evidence="1 2">
    <name type="scientific">Cannabis sativa</name>
    <name type="common">Hemp</name>
    <name type="synonym">Marijuana</name>
    <dbReference type="NCBI Taxonomy" id="3483"/>
    <lineage>
        <taxon>Eukaryota</taxon>
        <taxon>Viridiplantae</taxon>
        <taxon>Streptophyta</taxon>
        <taxon>Embryophyta</taxon>
        <taxon>Tracheophyta</taxon>
        <taxon>Spermatophyta</taxon>
        <taxon>Magnoliopsida</taxon>
        <taxon>eudicotyledons</taxon>
        <taxon>Gunneridae</taxon>
        <taxon>Pentapetalae</taxon>
        <taxon>rosids</taxon>
        <taxon>fabids</taxon>
        <taxon>Rosales</taxon>
        <taxon>Cannabaceae</taxon>
        <taxon>Cannabis</taxon>
    </lineage>
</organism>
<dbReference type="Proteomes" id="UP000596661">
    <property type="component" value="Unassembled WGS sequence"/>
</dbReference>
<dbReference type="EnsemblPlants" id="evm.model.ctgX118.1">
    <property type="protein sequence ID" value="cds.evm.model.ctgX118.1"/>
    <property type="gene ID" value="evm.TU.ctgX118.1"/>
</dbReference>
<evidence type="ECO:0000313" key="1">
    <source>
        <dbReference type="EnsemblPlants" id="cds.evm.model.ctgX118.1"/>
    </source>
</evidence>
<reference evidence="1" key="1">
    <citation type="submission" date="2021-03" db="UniProtKB">
        <authorList>
            <consortium name="EnsemblPlants"/>
        </authorList>
    </citation>
    <scope>IDENTIFICATION</scope>
</reference>
<dbReference type="Gramene" id="evm.model.ctgX118.1">
    <property type="protein sequence ID" value="cds.evm.model.ctgX118.1"/>
    <property type="gene ID" value="evm.TU.ctgX118.1"/>
</dbReference>
<dbReference type="AlphaFoldDB" id="A0A803QRJ0"/>
<name>A0A803QRJ0_CANSA</name>
<accession>A0A803QRJ0</accession>